<reference evidence="2 3" key="1">
    <citation type="submission" date="2021-09" db="EMBL/GenBank/DDBJ databases">
        <title>Genomic insights and catalytic innovation underlie evolution of tropane alkaloids biosynthesis.</title>
        <authorList>
            <person name="Wang Y.-J."/>
            <person name="Tian T."/>
            <person name="Huang J.-P."/>
            <person name="Huang S.-X."/>
        </authorList>
    </citation>
    <scope>NUCLEOTIDE SEQUENCE [LARGE SCALE GENOMIC DNA]</scope>
    <source>
        <strain evidence="2">KIB-2018</strain>
        <tissue evidence="2">Leaf</tissue>
    </source>
</reference>
<feature type="region of interest" description="Disordered" evidence="1">
    <location>
        <begin position="1"/>
        <end position="40"/>
    </location>
</feature>
<evidence type="ECO:0000256" key="1">
    <source>
        <dbReference type="SAM" id="MobiDB-lite"/>
    </source>
</evidence>
<evidence type="ECO:0000313" key="2">
    <source>
        <dbReference type="EMBL" id="KAJ8763175.1"/>
    </source>
</evidence>
<organism evidence="2 3">
    <name type="scientific">Erythroxylum novogranatense</name>
    <dbReference type="NCBI Taxonomy" id="1862640"/>
    <lineage>
        <taxon>Eukaryota</taxon>
        <taxon>Viridiplantae</taxon>
        <taxon>Streptophyta</taxon>
        <taxon>Embryophyta</taxon>
        <taxon>Tracheophyta</taxon>
        <taxon>Spermatophyta</taxon>
        <taxon>Magnoliopsida</taxon>
        <taxon>eudicotyledons</taxon>
        <taxon>Gunneridae</taxon>
        <taxon>Pentapetalae</taxon>
        <taxon>rosids</taxon>
        <taxon>fabids</taxon>
        <taxon>Malpighiales</taxon>
        <taxon>Erythroxylaceae</taxon>
        <taxon>Erythroxylum</taxon>
    </lineage>
</organism>
<dbReference type="EMBL" id="JAIWQS010000006">
    <property type="protein sequence ID" value="KAJ8763175.1"/>
    <property type="molecule type" value="Genomic_DNA"/>
</dbReference>
<gene>
    <name evidence="2" type="ORF">K2173_025560</name>
</gene>
<accession>A0AAV8TA67</accession>
<evidence type="ECO:0000313" key="3">
    <source>
        <dbReference type="Proteomes" id="UP001159364"/>
    </source>
</evidence>
<sequence length="80" mass="9461">MSRKDQTQLTPSSISPSHQTKDRQTLPNTRDRKRVKKKLKKKENAVLWRIVSRFCSSTLKKCQRGVRNWTKFSFLLSNIL</sequence>
<name>A0AAV8TA67_9ROSI</name>
<dbReference type="Proteomes" id="UP001159364">
    <property type="component" value="Linkage Group LG06"/>
</dbReference>
<proteinExistence type="predicted"/>
<feature type="compositionally biased region" description="Basic residues" evidence="1">
    <location>
        <begin position="31"/>
        <end position="40"/>
    </location>
</feature>
<keyword evidence="3" id="KW-1185">Reference proteome</keyword>
<comment type="caution">
    <text evidence="2">The sequence shown here is derived from an EMBL/GenBank/DDBJ whole genome shotgun (WGS) entry which is preliminary data.</text>
</comment>
<feature type="compositionally biased region" description="Polar residues" evidence="1">
    <location>
        <begin position="7"/>
        <end position="18"/>
    </location>
</feature>
<protein>
    <submittedName>
        <fullName evidence="2">Uncharacterized protein</fullName>
    </submittedName>
</protein>
<dbReference type="AlphaFoldDB" id="A0AAV8TA67"/>